<dbReference type="Gene3D" id="3.40.50.720">
    <property type="entry name" value="NAD(P)-binding Rossmann-like Domain"/>
    <property type="match status" value="1"/>
</dbReference>
<dbReference type="SUPFAM" id="SSF51735">
    <property type="entry name" value="NAD(P)-binding Rossmann-fold domains"/>
    <property type="match status" value="1"/>
</dbReference>
<dbReference type="PANTHER" id="PTHR42760">
    <property type="entry name" value="SHORT-CHAIN DEHYDROGENASES/REDUCTASES FAMILY MEMBER"/>
    <property type="match status" value="1"/>
</dbReference>
<dbReference type="AlphaFoldDB" id="A0A0G0PZ06"/>
<dbReference type="Pfam" id="PF00106">
    <property type="entry name" value="adh_short"/>
    <property type="match status" value="1"/>
</dbReference>
<accession>A0A0G0PZ06</accession>
<name>A0A0G0PZ06_9BACT</name>
<dbReference type="InterPro" id="IPR002347">
    <property type="entry name" value="SDR_fam"/>
</dbReference>
<dbReference type="EMBL" id="LBXN01000018">
    <property type="protein sequence ID" value="KKR33369.1"/>
    <property type="molecule type" value="Genomic_DNA"/>
</dbReference>
<organism evidence="3 4">
    <name type="scientific">Candidatus Gottesmanbacteria bacterium GW2011_GWC2_39_8</name>
    <dbReference type="NCBI Taxonomy" id="1618450"/>
    <lineage>
        <taxon>Bacteria</taxon>
        <taxon>Candidatus Gottesmaniibacteriota</taxon>
    </lineage>
</organism>
<dbReference type="CDD" id="cd05233">
    <property type="entry name" value="SDR_c"/>
    <property type="match status" value="1"/>
</dbReference>
<protein>
    <submittedName>
        <fullName evidence="3">3-oxoacyl-[acyl-carrier-protein] reductase</fullName>
    </submittedName>
</protein>
<evidence type="ECO:0000313" key="4">
    <source>
        <dbReference type="Proteomes" id="UP000034539"/>
    </source>
</evidence>
<dbReference type="PANTHER" id="PTHR42760:SF133">
    <property type="entry name" value="3-OXOACYL-[ACYL-CARRIER-PROTEIN] REDUCTASE"/>
    <property type="match status" value="1"/>
</dbReference>
<dbReference type="InterPro" id="IPR036291">
    <property type="entry name" value="NAD(P)-bd_dom_sf"/>
</dbReference>
<dbReference type="Proteomes" id="UP000034539">
    <property type="component" value="Unassembled WGS sequence"/>
</dbReference>
<proteinExistence type="inferred from homology"/>
<evidence type="ECO:0000256" key="1">
    <source>
        <dbReference type="ARBA" id="ARBA00006484"/>
    </source>
</evidence>
<keyword evidence="2" id="KW-0560">Oxidoreductase</keyword>
<reference evidence="3 4" key="1">
    <citation type="journal article" date="2015" name="Nature">
        <title>rRNA introns, odd ribosomes, and small enigmatic genomes across a large radiation of phyla.</title>
        <authorList>
            <person name="Brown C.T."/>
            <person name="Hug L.A."/>
            <person name="Thomas B.C."/>
            <person name="Sharon I."/>
            <person name="Castelle C.J."/>
            <person name="Singh A."/>
            <person name="Wilkins M.J."/>
            <person name="Williams K.H."/>
            <person name="Banfield J.F."/>
        </authorList>
    </citation>
    <scope>NUCLEOTIDE SEQUENCE [LARGE SCALE GENOMIC DNA]</scope>
</reference>
<comment type="similarity">
    <text evidence="1">Belongs to the short-chain dehydrogenases/reductases (SDR) family.</text>
</comment>
<gene>
    <name evidence="3" type="ORF">UT63_C0018G0009</name>
</gene>
<evidence type="ECO:0000256" key="2">
    <source>
        <dbReference type="ARBA" id="ARBA00023002"/>
    </source>
</evidence>
<dbReference type="GO" id="GO:0016616">
    <property type="term" value="F:oxidoreductase activity, acting on the CH-OH group of donors, NAD or NADP as acceptor"/>
    <property type="evidence" value="ECO:0007669"/>
    <property type="project" value="TreeGrafter"/>
</dbReference>
<sequence>MDKLSDKLAVVTGASTGIGRAIAVELGRNGAHVLLIARREDKLLETKKMVEEAGGKGEIFVADLTDISQINNLGKVLRGRGLEINILVNVAGIWHGENQAYAGIELEKFENEVIYNTYMVGTVAPTLLAKELITVMPEGSRIVNISGTFSGGAKGWLPYYVSKRAIEDLTVGLSQELVEKEIYVNCISPSDVATEEYKKYFPEYISDAIEPEEIAKYAVKLCDEENKVTGKVIVVKKGKEPFEGFHY</sequence>
<comment type="caution">
    <text evidence="3">The sequence shown here is derived from an EMBL/GenBank/DDBJ whole genome shotgun (WGS) entry which is preliminary data.</text>
</comment>
<evidence type="ECO:0000313" key="3">
    <source>
        <dbReference type="EMBL" id="KKR33369.1"/>
    </source>
</evidence>
<dbReference type="PRINTS" id="PR00081">
    <property type="entry name" value="GDHRDH"/>
</dbReference>